<evidence type="ECO:0000256" key="3">
    <source>
        <dbReference type="ARBA" id="ARBA00022553"/>
    </source>
</evidence>
<keyword evidence="10" id="KW-0472">Membrane</keyword>
<evidence type="ECO:0000259" key="11">
    <source>
        <dbReference type="Pfam" id="PF02518"/>
    </source>
</evidence>
<feature type="domain" description="Histidine kinase/HSP90-like ATPase" evidence="11">
    <location>
        <begin position="310"/>
        <end position="399"/>
    </location>
</feature>
<feature type="compositionally biased region" description="Basic and acidic residues" evidence="9">
    <location>
        <begin position="405"/>
        <end position="419"/>
    </location>
</feature>
<dbReference type="Gene3D" id="3.30.565.10">
    <property type="entry name" value="Histidine kinase-like ATPase, C-terminal domain"/>
    <property type="match status" value="1"/>
</dbReference>
<evidence type="ECO:0000256" key="4">
    <source>
        <dbReference type="ARBA" id="ARBA00022679"/>
    </source>
</evidence>
<feature type="domain" description="Signal transduction histidine kinase subgroup 3 dimerisation and phosphoacceptor" evidence="12">
    <location>
        <begin position="185"/>
        <end position="251"/>
    </location>
</feature>
<dbReference type="InterPro" id="IPR003594">
    <property type="entry name" value="HATPase_dom"/>
</dbReference>
<dbReference type="GO" id="GO:0000155">
    <property type="term" value="F:phosphorelay sensor kinase activity"/>
    <property type="evidence" value="ECO:0007669"/>
    <property type="project" value="InterPro"/>
</dbReference>
<feature type="transmembrane region" description="Helical" evidence="10">
    <location>
        <begin position="118"/>
        <end position="136"/>
    </location>
</feature>
<keyword evidence="3" id="KW-0597">Phosphoprotein</keyword>
<keyword evidence="5" id="KW-0547">Nucleotide-binding</keyword>
<dbReference type="Pfam" id="PF07730">
    <property type="entry name" value="HisKA_3"/>
    <property type="match status" value="1"/>
</dbReference>
<evidence type="ECO:0000313" key="15">
    <source>
        <dbReference type="Proteomes" id="UP001140076"/>
    </source>
</evidence>
<feature type="transmembrane region" description="Helical" evidence="10">
    <location>
        <begin position="142"/>
        <end position="160"/>
    </location>
</feature>
<dbReference type="EC" id="2.7.13.3" evidence="2"/>
<keyword evidence="10" id="KW-1133">Transmembrane helix</keyword>
<dbReference type="InterPro" id="IPR055558">
    <property type="entry name" value="DUF7134"/>
</dbReference>
<dbReference type="Gene3D" id="1.20.5.1930">
    <property type="match status" value="1"/>
</dbReference>
<protein>
    <recommendedName>
        <fullName evidence="2">histidine kinase</fullName>
        <ecNumber evidence="2">2.7.13.3</ecNumber>
    </recommendedName>
</protein>
<dbReference type="InterPro" id="IPR011712">
    <property type="entry name" value="Sig_transdc_His_kin_sub3_dim/P"/>
</dbReference>
<accession>A0A9X3NQA3</accession>
<keyword evidence="10" id="KW-0812">Transmembrane</keyword>
<evidence type="ECO:0000256" key="6">
    <source>
        <dbReference type="ARBA" id="ARBA00022777"/>
    </source>
</evidence>
<evidence type="ECO:0000256" key="5">
    <source>
        <dbReference type="ARBA" id="ARBA00022741"/>
    </source>
</evidence>
<keyword evidence="8" id="KW-0902">Two-component regulatory system</keyword>
<keyword evidence="15" id="KW-1185">Reference proteome</keyword>
<evidence type="ECO:0000313" key="14">
    <source>
        <dbReference type="EMBL" id="MDA0567907.1"/>
    </source>
</evidence>
<name>A0A9X3NQA3_9ACTN</name>
<sequence length="419" mass="42396">MRYADPTPAPRGRAGTAEPRRRELVALDALAAAGYVLAALAAPLPAGAEGWAAPLAAAVGLPLALRRVWPVPVLAVVAAGAAAAAALGGGVLPVAAVAFALYPVALRARRRRFEPTPTVGAASVGLIVLATAGGAPDCCGPLPSILLLAAPALVGTWALGRVMRERRTAAARWAAELAERAVAEERLRIARELHDSVAHSMSLIAVKAGIANHVARSRPEEAQAALSVIETTSRAALGEMRQVLGVLRAADEDAGPGAAGGSRPDAPGGLAPLPGVEALPALVERAAMAGVRVELSVRGAEALPEQAGAAVYRIVQESVTNVVRHAAPARCEVRVEAAHGRVRVEVADDGPGARTAPATEGGGHGLIGMRERVAVFGGTFTAGPRPQGGFGVAAEFPLPGARPGPADRDPDSDRAEAPA</sequence>
<dbReference type="AlphaFoldDB" id="A0A9X3NQA3"/>
<organism evidence="14 15">
    <name type="scientific">Streptomonospora mangrovi</name>
    <dbReference type="NCBI Taxonomy" id="2883123"/>
    <lineage>
        <taxon>Bacteria</taxon>
        <taxon>Bacillati</taxon>
        <taxon>Actinomycetota</taxon>
        <taxon>Actinomycetes</taxon>
        <taxon>Streptosporangiales</taxon>
        <taxon>Nocardiopsidaceae</taxon>
        <taxon>Streptomonospora</taxon>
    </lineage>
</organism>
<reference evidence="14" key="1">
    <citation type="submission" date="2021-10" db="EMBL/GenBank/DDBJ databases">
        <title>Streptomonospora sp. nov., isolated from mangrove soil.</title>
        <authorList>
            <person name="Chen X."/>
            <person name="Ge X."/>
            <person name="Liu W."/>
        </authorList>
    </citation>
    <scope>NUCLEOTIDE SEQUENCE</scope>
    <source>
        <strain evidence="14">S1-112</strain>
    </source>
</reference>
<dbReference type="Proteomes" id="UP001140076">
    <property type="component" value="Unassembled WGS sequence"/>
</dbReference>
<dbReference type="GO" id="GO:0016020">
    <property type="term" value="C:membrane"/>
    <property type="evidence" value="ECO:0007669"/>
    <property type="project" value="InterPro"/>
</dbReference>
<evidence type="ECO:0000259" key="12">
    <source>
        <dbReference type="Pfam" id="PF07730"/>
    </source>
</evidence>
<dbReference type="GO" id="GO:0005524">
    <property type="term" value="F:ATP binding"/>
    <property type="evidence" value="ECO:0007669"/>
    <property type="project" value="UniProtKB-KW"/>
</dbReference>
<dbReference type="PANTHER" id="PTHR24421:SF10">
    <property type="entry name" value="NITRATE_NITRITE SENSOR PROTEIN NARQ"/>
    <property type="match status" value="1"/>
</dbReference>
<evidence type="ECO:0000256" key="1">
    <source>
        <dbReference type="ARBA" id="ARBA00000085"/>
    </source>
</evidence>
<evidence type="ECO:0000259" key="13">
    <source>
        <dbReference type="Pfam" id="PF23539"/>
    </source>
</evidence>
<evidence type="ECO:0000256" key="9">
    <source>
        <dbReference type="SAM" id="MobiDB-lite"/>
    </source>
</evidence>
<dbReference type="PANTHER" id="PTHR24421">
    <property type="entry name" value="NITRATE/NITRITE SENSOR PROTEIN NARX-RELATED"/>
    <property type="match status" value="1"/>
</dbReference>
<dbReference type="InterPro" id="IPR036890">
    <property type="entry name" value="HATPase_C_sf"/>
</dbReference>
<dbReference type="RefSeq" id="WP_270075142.1">
    <property type="nucleotide sequence ID" value="NZ_JAJAQC010000088.1"/>
</dbReference>
<dbReference type="InterPro" id="IPR006311">
    <property type="entry name" value="TAT_signal"/>
</dbReference>
<comment type="caution">
    <text evidence="14">The sequence shown here is derived from an EMBL/GenBank/DDBJ whole genome shotgun (WGS) entry which is preliminary data.</text>
</comment>
<evidence type="ECO:0000256" key="10">
    <source>
        <dbReference type="SAM" id="Phobius"/>
    </source>
</evidence>
<gene>
    <name evidence="14" type="ORF">LG943_26825</name>
</gene>
<evidence type="ECO:0000256" key="8">
    <source>
        <dbReference type="ARBA" id="ARBA00023012"/>
    </source>
</evidence>
<keyword evidence="4" id="KW-0808">Transferase</keyword>
<dbReference type="Pfam" id="PF23539">
    <property type="entry name" value="DUF7134"/>
    <property type="match status" value="1"/>
</dbReference>
<comment type="catalytic activity">
    <reaction evidence="1">
        <text>ATP + protein L-histidine = ADP + protein N-phospho-L-histidine.</text>
        <dbReference type="EC" id="2.7.13.3"/>
    </reaction>
</comment>
<keyword evidence="7" id="KW-0067">ATP-binding</keyword>
<dbReference type="InterPro" id="IPR050482">
    <property type="entry name" value="Sensor_HK_TwoCompSys"/>
</dbReference>
<dbReference type="Pfam" id="PF02518">
    <property type="entry name" value="HATPase_c"/>
    <property type="match status" value="1"/>
</dbReference>
<keyword evidence="6 14" id="KW-0418">Kinase</keyword>
<feature type="transmembrane region" description="Helical" evidence="10">
    <location>
        <begin position="24"/>
        <end position="44"/>
    </location>
</feature>
<dbReference type="GO" id="GO:0046983">
    <property type="term" value="F:protein dimerization activity"/>
    <property type="evidence" value="ECO:0007669"/>
    <property type="project" value="InterPro"/>
</dbReference>
<dbReference type="PROSITE" id="PS51318">
    <property type="entry name" value="TAT"/>
    <property type="match status" value="1"/>
</dbReference>
<feature type="region of interest" description="Disordered" evidence="9">
    <location>
        <begin position="384"/>
        <end position="419"/>
    </location>
</feature>
<proteinExistence type="predicted"/>
<dbReference type="EMBL" id="JAJAQC010000088">
    <property type="protein sequence ID" value="MDA0567907.1"/>
    <property type="molecule type" value="Genomic_DNA"/>
</dbReference>
<feature type="transmembrane region" description="Helical" evidence="10">
    <location>
        <begin position="73"/>
        <end position="106"/>
    </location>
</feature>
<feature type="domain" description="DUF7134" evidence="13">
    <location>
        <begin position="21"/>
        <end position="167"/>
    </location>
</feature>
<evidence type="ECO:0000256" key="7">
    <source>
        <dbReference type="ARBA" id="ARBA00022840"/>
    </source>
</evidence>
<evidence type="ECO:0000256" key="2">
    <source>
        <dbReference type="ARBA" id="ARBA00012438"/>
    </source>
</evidence>
<dbReference type="SUPFAM" id="SSF55874">
    <property type="entry name" value="ATPase domain of HSP90 chaperone/DNA topoisomerase II/histidine kinase"/>
    <property type="match status" value="1"/>
</dbReference>
<dbReference type="CDD" id="cd16917">
    <property type="entry name" value="HATPase_UhpB-NarQ-NarX-like"/>
    <property type="match status" value="1"/>
</dbReference>